<dbReference type="Proteomes" id="UP001373496">
    <property type="component" value="Unassembled WGS sequence"/>
</dbReference>
<protein>
    <submittedName>
        <fullName evidence="2">VOC family protein</fullName>
    </submittedName>
</protein>
<dbReference type="PANTHER" id="PTHR35908">
    <property type="entry name" value="HYPOTHETICAL FUSION PROTEIN"/>
    <property type="match status" value="1"/>
</dbReference>
<evidence type="ECO:0000313" key="3">
    <source>
        <dbReference type="Proteomes" id="UP001373496"/>
    </source>
</evidence>
<dbReference type="InterPro" id="IPR041581">
    <property type="entry name" value="Glyoxalase_6"/>
</dbReference>
<reference evidence="2 3" key="1">
    <citation type="submission" date="2024-03" db="EMBL/GenBank/DDBJ databases">
        <title>Draft genome sequence of Klenkia terrae.</title>
        <authorList>
            <person name="Duangmal K."/>
            <person name="Chantavorakit T."/>
        </authorList>
    </citation>
    <scope>NUCLEOTIDE SEQUENCE [LARGE SCALE GENOMIC DNA]</scope>
    <source>
        <strain evidence="2 3">JCM 17786</strain>
    </source>
</reference>
<gene>
    <name evidence="2" type="ORF">UXQ13_15805</name>
</gene>
<dbReference type="Pfam" id="PF18029">
    <property type="entry name" value="Glyoxalase_6"/>
    <property type="match status" value="1"/>
</dbReference>
<dbReference type="InterPro" id="IPR029068">
    <property type="entry name" value="Glyas_Bleomycin-R_OHBP_Dase"/>
</dbReference>
<organism evidence="2 3">
    <name type="scientific">Klenkia terrae</name>
    <dbReference type="NCBI Taxonomy" id="1052259"/>
    <lineage>
        <taxon>Bacteria</taxon>
        <taxon>Bacillati</taxon>
        <taxon>Actinomycetota</taxon>
        <taxon>Actinomycetes</taxon>
        <taxon>Geodermatophilales</taxon>
        <taxon>Geodermatophilaceae</taxon>
        <taxon>Klenkia</taxon>
    </lineage>
</organism>
<dbReference type="Gene3D" id="3.10.180.10">
    <property type="entry name" value="2,3-Dihydroxybiphenyl 1,2-Dioxygenase, domain 1"/>
    <property type="match status" value="1"/>
</dbReference>
<dbReference type="PANTHER" id="PTHR35908:SF1">
    <property type="entry name" value="CONSERVED PROTEIN"/>
    <property type="match status" value="1"/>
</dbReference>
<proteinExistence type="predicted"/>
<keyword evidence="3" id="KW-1185">Reference proteome</keyword>
<name>A0ABU8E8I2_9ACTN</name>
<evidence type="ECO:0000259" key="1">
    <source>
        <dbReference type="Pfam" id="PF18029"/>
    </source>
</evidence>
<dbReference type="RefSeq" id="WP_225233683.1">
    <property type="nucleotide sequence ID" value="NZ_JBAPLV010000017.1"/>
</dbReference>
<dbReference type="EMBL" id="JBAPLV010000017">
    <property type="protein sequence ID" value="MEI4279934.1"/>
    <property type="molecule type" value="Genomic_DNA"/>
</dbReference>
<accession>A0ABU8E8I2</accession>
<comment type="caution">
    <text evidence="2">The sequence shown here is derived from an EMBL/GenBank/DDBJ whole genome shotgun (WGS) entry which is preliminary data.</text>
</comment>
<dbReference type="SUPFAM" id="SSF54593">
    <property type="entry name" value="Glyoxalase/Bleomycin resistance protein/Dihydroxybiphenyl dioxygenase"/>
    <property type="match status" value="1"/>
</dbReference>
<evidence type="ECO:0000313" key="2">
    <source>
        <dbReference type="EMBL" id="MEI4279934.1"/>
    </source>
</evidence>
<feature type="domain" description="Glyoxalase-like" evidence="1">
    <location>
        <begin position="116"/>
        <end position="219"/>
    </location>
</feature>
<sequence length="240" mass="25463">MDDPPQALTRTQAQEAVEGIGWRLLLGELVTAVPLDSLAEGAGLLAAVTADLGAQGDAHLRADLRPDHLRLTLQDRSRGAVTAADVDLARRITAVLDRPVAPVGDRRVGDAQELEIAVDALDIPAVRPFWAAVLAMVPQPGDDEALVDPAGRLPAVWFQQMDAARPQRNRIHLDITVPHDVADARVAAALAAGGTLLSDDEARAFWVLADPEGNEVCVCTWQDRDAQDRDAPSPAVSPAG</sequence>